<sequence>MFHADDSTSESASGSFTPLPDTYVSCNINSSPEKQTQLVASNISSFARCDPLIKSSKIPKIHSTIFPTEEDRSLRNEILLKKNTKDVQDKYNTFGKLNIYCSFKEYYKRNHYRMKNISNEYLANRKSLEQAADKRIRTEELGESSESICKRTQVHIPNSYFNVRAVNLGGKAQAKAAEINVMSGATDAKQGIPLSELGMEQLSVKSLRNYCSIKFIILMLSDFYILMNCNFFLQIETIEKIIVDKKRTRNIISENLQTKIQAQLSQLPTDVVK</sequence>
<dbReference type="AlphaFoldDB" id="A0A1I7XS13"/>
<keyword evidence="1" id="KW-1185">Reference proteome</keyword>
<protein>
    <submittedName>
        <fullName evidence="2">Uncharacterized protein</fullName>
    </submittedName>
</protein>
<reference evidence="2" key="1">
    <citation type="submission" date="2016-11" db="UniProtKB">
        <authorList>
            <consortium name="WormBaseParasite"/>
        </authorList>
    </citation>
    <scope>IDENTIFICATION</scope>
</reference>
<evidence type="ECO:0000313" key="2">
    <source>
        <dbReference type="WBParaSite" id="Hba_20532"/>
    </source>
</evidence>
<dbReference type="WBParaSite" id="Hba_20532">
    <property type="protein sequence ID" value="Hba_20532"/>
    <property type="gene ID" value="Hba_20532"/>
</dbReference>
<proteinExistence type="predicted"/>
<organism evidence="1 2">
    <name type="scientific">Heterorhabditis bacteriophora</name>
    <name type="common">Entomopathogenic nematode worm</name>
    <dbReference type="NCBI Taxonomy" id="37862"/>
    <lineage>
        <taxon>Eukaryota</taxon>
        <taxon>Metazoa</taxon>
        <taxon>Ecdysozoa</taxon>
        <taxon>Nematoda</taxon>
        <taxon>Chromadorea</taxon>
        <taxon>Rhabditida</taxon>
        <taxon>Rhabditina</taxon>
        <taxon>Rhabditomorpha</taxon>
        <taxon>Strongyloidea</taxon>
        <taxon>Heterorhabditidae</taxon>
        <taxon>Heterorhabditis</taxon>
    </lineage>
</organism>
<accession>A0A1I7XS13</accession>
<name>A0A1I7XS13_HETBA</name>
<evidence type="ECO:0000313" key="1">
    <source>
        <dbReference type="Proteomes" id="UP000095283"/>
    </source>
</evidence>
<dbReference type="Proteomes" id="UP000095283">
    <property type="component" value="Unplaced"/>
</dbReference>